<dbReference type="Gene3D" id="3.40.50.720">
    <property type="entry name" value="NAD(P)-binding Rossmann-like Domain"/>
    <property type="match status" value="1"/>
</dbReference>
<dbReference type="InterPro" id="IPR036291">
    <property type="entry name" value="NAD(P)-bd_dom_sf"/>
</dbReference>
<dbReference type="SUPFAM" id="SSF51735">
    <property type="entry name" value="NAD(P)-binding Rossmann-fold domains"/>
    <property type="match status" value="1"/>
</dbReference>
<dbReference type="Pfam" id="PF01370">
    <property type="entry name" value="Epimerase"/>
    <property type="match status" value="1"/>
</dbReference>
<protein>
    <submittedName>
        <fullName evidence="4">Aldehyde reductase</fullName>
    </submittedName>
</protein>
<dbReference type="PANTHER" id="PTHR10366">
    <property type="entry name" value="NAD DEPENDENT EPIMERASE/DEHYDRATASE"/>
    <property type="match status" value="1"/>
</dbReference>
<evidence type="ECO:0000313" key="5">
    <source>
        <dbReference type="Proteomes" id="UP001379949"/>
    </source>
</evidence>
<evidence type="ECO:0000256" key="2">
    <source>
        <dbReference type="ARBA" id="ARBA00023445"/>
    </source>
</evidence>
<evidence type="ECO:0000313" key="4">
    <source>
        <dbReference type="EMBL" id="MEL0613648.1"/>
    </source>
</evidence>
<dbReference type="CDD" id="cd05227">
    <property type="entry name" value="AR_SDR_e"/>
    <property type="match status" value="1"/>
</dbReference>
<gene>
    <name evidence="4" type="ORF">V6242_10875</name>
</gene>
<accession>A0ABU9G7D8</accession>
<dbReference type="EMBL" id="JBAKAR010000008">
    <property type="protein sequence ID" value="MEL0613648.1"/>
    <property type="molecule type" value="Genomic_DNA"/>
</dbReference>
<dbReference type="RefSeq" id="WP_341567359.1">
    <property type="nucleotide sequence ID" value="NZ_JBAKAR010000008.1"/>
</dbReference>
<proteinExistence type="inferred from homology"/>
<dbReference type="Proteomes" id="UP001379949">
    <property type="component" value="Unassembled WGS sequence"/>
</dbReference>
<dbReference type="InterPro" id="IPR050425">
    <property type="entry name" value="NAD(P)_dehydrat-like"/>
</dbReference>
<reference evidence="4 5" key="1">
    <citation type="submission" date="2024-02" db="EMBL/GenBank/DDBJ databases">
        <title>Bacteria isolated from the canopy kelp, Nereocystis luetkeana.</title>
        <authorList>
            <person name="Pfister C.A."/>
            <person name="Younker I.T."/>
            <person name="Light S.H."/>
        </authorList>
    </citation>
    <scope>NUCLEOTIDE SEQUENCE [LARGE SCALE GENOMIC DNA]</scope>
    <source>
        <strain evidence="4 5">TI.4.07</strain>
    </source>
</reference>
<feature type="domain" description="NAD-dependent epimerase/dehydratase" evidence="3">
    <location>
        <begin position="6"/>
        <end position="241"/>
    </location>
</feature>
<dbReference type="InterPro" id="IPR001509">
    <property type="entry name" value="Epimerase_deHydtase"/>
</dbReference>
<evidence type="ECO:0000256" key="1">
    <source>
        <dbReference type="ARBA" id="ARBA00023002"/>
    </source>
</evidence>
<comment type="caution">
    <text evidence="4">The sequence shown here is derived from an EMBL/GenBank/DDBJ whole genome shotgun (WGS) entry which is preliminary data.</text>
</comment>
<evidence type="ECO:0000259" key="3">
    <source>
        <dbReference type="Pfam" id="PF01370"/>
    </source>
</evidence>
<keyword evidence="1" id="KW-0560">Oxidoreductase</keyword>
<sequence>MTKKIVLLTGISGFIGLHIARELLNKGFHVRGSLRNLKKAENIKNTLKKASADVSELSFIELDLTSEKGWDCAAENCDYVMHVASPYAAAEPKHEDDMIKPAVDGSLRALRAAKKAGVKRVVLTSSTMTMMATMKSGTFGPNDWADTHSKDIGTYAKSKTLAEQAAWQFMEQQDSAMELVTVHPGGVFGPTLDDDIAGQSMEMIDQMLRGKIPMLANVAIPMVDVRDVANAHIQAMTNTKVAGQRIIVSHSEPTHLTEIARILKTHGYKGPSTRIAPNLLLRFMALFDNEAKGMLGLLGMNVHADNSKALTLFDWNPRPFSESVLDAATSITRIRRNK</sequence>
<dbReference type="PANTHER" id="PTHR10366:SF564">
    <property type="entry name" value="STEROL-4-ALPHA-CARBOXYLATE 3-DEHYDROGENASE, DECARBOXYLATING"/>
    <property type="match status" value="1"/>
</dbReference>
<keyword evidence="5" id="KW-1185">Reference proteome</keyword>
<name>A0ABU9G7D8_9GAMM</name>
<organism evidence="4 5">
    <name type="scientific">Marinomonas arenicola</name>
    <dbReference type="NCBI Taxonomy" id="569601"/>
    <lineage>
        <taxon>Bacteria</taxon>
        <taxon>Pseudomonadati</taxon>
        <taxon>Pseudomonadota</taxon>
        <taxon>Gammaproteobacteria</taxon>
        <taxon>Oceanospirillales</taxon>
        <taxon>Oceanospirillaceae</taxon>
        <taxon>Marinomonas</taxon>
    </lineage>
</organism>
<comment type="similarity">
    <text evidence="2">Belongs to the NAD(P)-dependent epimerase/dehydratase family. Dihydroflavonol-4-reductase subfamily.</text>
</comment>